<dbReference type="Pfam" id="PF00753">
    <property type="entry name" value="Lactamase_B"/>
    <property type="match status" value="1"/>
</dbReference>
<dbReference type="SMART" id="SM00849">
    <property type="entry name" value="Lactamase_B"/>
    <property type="match status" value="1"/>
</dbReference>
<evidence type="ECO:0000256" key="8">
    <source>
        <dbReference type="ARBA" id="ARBA00022729"/>
    </source>
</evidence>
<dbReference type="NCBIfam" id="NF012229">
    <property type="entry name" value="bla_class_B_core"/>
    <property type="match status" value="1"/>
</dbReference>
<comment type="cofactor">
    <cofactor evidence="2">
        <name>Zn(2+)</name>
        <dbReference type="ChEBI" id="CHEBI:29105"/>
    </cofactor>
</comment>
<organism evidence="15 16">
    <name type="scientific">Hydrogenispora ethanolica</name>
    <dbReference type="NCBI Taxonomy" id="1082276"/>
    <lineage>
        <taxon>Bacteria</taxon>
        <taxon>Bacillati</taxon>
        <taxon>Bacillota</taxon>
        <taxon>Hydrogenispora</taxon>
    </lineage>
</organism>
<dbReference type="InterPro" id="IPR050855">
    <property type="entry name" value="NDM-1-like"/>
</dbReference>
<feature type="domain" description="Metallo-beta-lactamase" evidence="14">
    <location>
        <begin position="51"/>
        <end position="222"/>
    </location>
</feature>
<dbReference type="PANTHER" id="PTHR42951:SF4">
    <property type="entry name" value="ACYL-COENZYME A THIOESTERASE MBLAC2"/>
    <property type="match status" value="1"/>
</dbReference>
<keyword evidence="16" id="KW-1185">Reference proteome</keyword>
<comment type="catalytic activity">
    <reaction evidence="1">
        <text>a beta-lactam + H2O = a substituted beta-amino acid</text>
        <dbReference type="Rhea" id="RHEA:20401"/>
        <dbReference type="ChEBI" id="CHEBI:15377"/>
        <dbReference type="ChEBI" id="CHEBI:35627"/>
        <dbReference type="ChEBI" id="CHEBI:140347"/>
        <dbReference type="EC" id="3.5.2.6"/>
    </reaction>
</comment>
<dbReference type="GO" id="GO:0008800">
    <property type="term" value="F:beta-lactamase activity"/>
    <property type="evidence" value="ECO:0007669"/>
    <property type="project" value="UniProtKB-EC"/>
</dbReference>
<dbReference type="PANTHER" id="PTHR42951">
    <property type="entry name" value="METALLO-BETA-LACTAMASE DOMAIN-CONTAINING"/>
    <property type="match status" value="1"/>
</dbReference>
<dbReference type="GO" id="GO:0046677">
    <property type="term" value="P:response to antibiotic"/>
    <property type="evidence" value="ECO:0007669"/>
    <property type="project" value="UniProtKB-KW"/>
</dbReference>
<comment type="subunit">
    <text evidence="5">Monomer.</text>
</comment>
<evidence type="ECO:0000256" key="5">
    <source>
        <dbReference type="ARBA" id="ARBA00011245"/>
    </source>
</evidence>
<accession>A0A4R1SA99</accession>
<evidence type="ECO:0000259" key="14">
    <source>
        <dbReference type="SMART" id="SM00849"/>
    </source>
</evidence>
<evidence type="ECO:0000256" key="12">
    <source>
        <dbReference type="ARBA" id="ARBA00023251"/>
    </source>
</evidence>
<keyword evidence="7" id="KW-0479">Metal-binding</keyword>
<dbReference type="Proteomes" id="UP000295008">
    <property type="component" value="Unassembled WGS sequence"/>
</dbReference>
<evidence type="ECO:0000313" key="15">
    <source>
        <dbReference type="EMBL" id="TCL76433.1"/>
    </source>
</evidence>
<dbReference type="InterPro" id="IPR001018">
    <property type="entry name" value="Beta-lactamase_class-B_CS"/>
</dbReference>
<dbReference type="SUPFAM" id="SSF56281">
    <property type="entry name" value="Metallo-hydrolase/oxidoreductase"/>
    <property type="match status" value="1"/>
</dbReference>
<dbReference type="RefSeq" id="WP_165907740.1">
    <property type="nucleotide sequence ID" value="NZ_SLUN01000002.1"/>
</dbReference>
<comment type="subcellular location">
    <subcellularLocation>
        <location evidence="3">Periplasm</location>
    </subcellularLocation>
</comment>
<dbReference type="InterPro" id="IPR058199">
    <property type="entry name" value="BlaB//VIM/IMP-1"/>
</dbReference>
<feature type="chain" id="PRO_5038861416" description="beta-lactamase" evidence="13">
    <location>
        <begin position="21"/>
        <end position="240"/>
    </location>
</feature>
<evidence type="ECO:0000256" key="3">
    <source>
        <dbReference type="ARBA" id="ARBA00004418"/>
    </source>
</evidence>
<evidence type="ECO:0000256" key="1">
    <source>
        <dbReference type="ARBA" id="ARBA00001526"/>
    </source>
</evidence>
<evidence type="ECO:0000256" key="11">
    <source>
        <dbReference type="ARBA" id="ARBA00022833"/>
    </source>
</evidence>
<keyword evidence="8 13" id="KW-0732">Signal</keyword>
<dbReference type="NCBIfam" id="NF033088">
    <property type="entry name" value="bla_subclass_B1"/>
    <property type="match status" value="1"/>
</dbReference>
<evidence type="ECO:0000256" key="7">
    <source>
        <dbReference type="ARBA" id="ARBA00022723"/>
    </source>
</evidence>
<dbReference type="GO" id="GO:0042597">
    <property type="term" value="C:periplasmic space"/>
    <property type="evidence" value="ECO:0007669"/>
    <property type="project" value="UniProtKB-SubCell"/>
</dbReference>
<proteinExistence type="inferred from homology"/>
<dbReference type="InterPro" id="IPR036866">
    <property type="entry name" value="RibonucZ/Hydroxyglut_hydro"/>
</dbReference>
<evidence type="ECO:0000256" key="13">
    <source>
        <dbReference type="SAM" id="SignalP"/>
    </source>
</evidence>
<dbReference type="InterPro" id="IPR001279">
    <property type="entry name" value="Metallo-B-lactamas"/>
</dbReference>
<dbReference type="PROSITE" id="PS00744">
    <property type="entry name" value="BETA_LACTAMASE_B_2"/>
    <property type="match status" value="1"/>
</dbReference>
<evidence type="ECO:0000256" key="10">
    <source>
        <dbReference type="ARBA" id="ARBA00022801"/>
    </source>
</evidence>
<reference evidence="15 16" key="1">
    <citation type="submission" date="2019-03" db="EMBL/GenBank/DDBJ databases">
        <title>Genomic Encyclopedia of Type Strains, Phase IV (KMG-IV): sequencing the most valuable type-strain genomes for metagenomic binning, comparative biology and taxonomic classification.</title>
        <authorList>
            <person name="Goeker M."/>
        </authorList>
    </citation>
    <scope>NUCLEOTIDE SEQUENCE [LARGE SCALE GENOMIC DNA]</scope>
    <source>
        <strain evidence="15 16">LX-B</strain>
    </source>
</reference>
<evidence type="ECO:0000313" key="16">
    <source>
        <dbReference type="Proteomes" id="UP000295008"/>
    </source>
</evidence>
<keyword evidence="12" id="KW-0046">Antibiotic resistance</keyword>
<name>A0A4R1SA99_HYDET</name>
<evidence type="ECO:0000256" key="4">
    <source>
        <dbReference type="ARBA" id="ARBA00005250"/>
    </source>
</evidence>
<dbReference type="AlphaFoldDB" id="A0A4R1SA99"/>
<protein>
    <recommendedName>
        <fullName evidence="6">beta-lactamase</fullName>
        <ecNumber evidence="6">3.5.2.6</ecNumber>
    </recommendedName>
</protein>
<keyword evidence="9" id="KW-0574">Periplasm</keyword>
<feature type="signal peptide" evidence="13">
    <location>
        <begin position="1"/>
        <end position="20"/>
    </location>
</feature>
<gene>
    <name evidence="15" type="ORF">EDC14_1002192</name>
</gene>
<dbReference type="GO" id="GO:0017001">
    <property type="term" value="P:antibiotic catabolic process"/>
    <property type="evidence" value="ECO:0007669"/>
    <property type="project" value="InterPro"/>
</dbReference>
<evidence type="ECO:0000256" key="6">
    <source>
        <dbReference type="ARBA" id="ARBA00012865"/>
    </source>
</evidence>
<comment type="caution">
    <text evidence="15">The sequence shown here is derived from an EMBL/GenBank/DDBJ whole genome shotgun (WGS) entry which is preliminary data.</text>
</comment>
<dbReference type="EC" id="3.5.2.6" evidence="6"/>
<dbReference type="GO" id="GO:0008270">
    <property type="term" value="F:zinc ion binding"/>
    <property type="evidence" value="ECO:0007669"/>
    <property type="project" value="InterPro"/>
</dbReference>
<dbReference type="EMBL" id="SLUN01000002">
    <property type="protein sequence ID" value="TCL76433.1"/>
    <property type="molecule type" value="Genomic_DNA"/>
</dbReference>
<comment type="similarity">
    <text evidence="4">Belongs to the metallo-beta-lactamase superfamily. Class-B beta-lactamase family.</text>
</comment>
<dbReference type="Gene3D" id="3.60.15.10">
    <property type="entry name" value="Ribonuclease Z/Hydroxyacylglutathione hydrolase-like"/>
    <property type="match status" value="1"/>
</dbReference>
<evidence type="ECO:0000256" key="9">
    <source>
        <dbReference type="ARBA" id="ARBA00022764"/>
    </source>
</evidence>
<keyword evidence="10" id="KW-0378">Hydrolase</keyword>
<keyword evidence="11" id="KW-0862">Zinc</keyword>
<evidence type="ECO:0000256" key="2">
    <source>
        <dbReference type="ARBA" id="ARBA00001947"/>
    </source>
</evidence>
<sequence>MKRILLLGMALLCLALPVRAGGTDRTIELAPVADRIWMHTTYFPYNGQPTPSNGLLVETGEGLVLIDTPWTDPQTEALLELAAAKFHQPVLLAVITHAHTDRIGGIATLLQWRIRTVSTALTAQLAAEAGYPRPEAAITAVTQVLEAGGMPLEVYYPGPAHTRDNITVYLPRAKVLFGGCIVKSLASRDLGNVADGDAAQYPETLRKLMRKYPEARAVVPGHGAWGGPELLRHTLALAER</sequence>